<dbReference type="EMBL" id="SNSQ01000069">
    <property type="protein sequence ID" value="TEU35161.1"/>
    <property type="molecule type" value="Genomic_DNA"/>
</dbReference>
<dbReference type="RefSeq" id="WP_134319740.1">
    <property type="nucleotide sequence ID" value="NZ_SNSF01000068.1"/>
</dbReference>
<gene>
    <name evidence="1" type="ORF">E3D37_38070</name>
</gene>
<name>A0AAX2RCS8_BURCE</name>
<dbReference type="Proteomes" id="UP000298234">
    <property type="component" value="Unassembled WGS sequence"/>
</dbReference>
<proteinExistence type="predicted"/>
<protein>
    <recommendedName>
        <fullName evidence="3">Lysozyme</fullName>
    </recommendedName>
</protein>
<evidence type="ECO:0000313" key="1">
    <source>
        <dbReference type="EMBL" id="TEU35161.1"/>
    </source>
</evidence>
<evidence type="ECO:0000313" key="2">
    <source>
        <dbReference type="Proteomes" id="UP000298234"/>
    </source>
</evidence>
<sequence length="63" mass="6723">MTQDQLDDLVCSAYNVGNIGAVEALRSASQSNNAGVVSRLNPCVYIHPCDAHGQDVFSRSTAR</sequence>
<evidence type="ECO:0008006" key="3">
    <source>
        <dbReference type="Google" id="ProtNLM"/>
    </source>
</evidence>
<dbReference type="AlphaFoldDB" id="A0AAX2RCS8"/>
<accession>A0AAX2RCS8</accession>
<comment type="caution">
    <text evidence="1">The sequence shown here is derived from an EMBL/GenBank/DDBJ whole genome shotgun (WGS) entry which is preliminary data.</text>
</comment>
<organism evidence="1 2">
    <name type="scientific">Burkholderia cepacia</name>
    <name type="common">Pseudomonas cepacia</name>
    <dbReference type="NCBI Taxonomy" id="292"/>
    <lineage>
        <taxon>Bacteria</taxon>
        <taxon>Pseudomonadati</taxon>
        <taxon>Pseudomonadota</taxon>
        <taxon>Betaproteobacteria</taxon>
        <taxon>Burkholderiales</taxon>
        <taxon>Burkholderiaceae</taxon>
        <taxon>Burkholderia</taxon>
        <taxon>Burkholderia cepacia complex</taxon>
    </lineage>
</organism>
<reference evidence="1 2" key="1">
    <citation type="submission" date="2019-03" db="EMBL/GenBank/DDBJ databases">
        <title>Burkholderia cepacia outbreak.</title>
        <authorList>
            <person name="Farzana R."/>
            <person name="Walsh T.R."/>
        </authorList>
    </citation>
    <scope>NUCLEOTIDE SEQUENCE [LARGE SCALE GENOMIC DNA]</scope>
    <source>
        <strain evidence="2">d13</strain>
    </source>
</reference>